<proteinExistence type="predicted"/>
<accession>A0A7L5DYU0</accession>
<keyword evidence="1" id="KW-0472">Membrane</keyword>
<evidence type="ECO:0000313" key="2">
    <source>
        <dbReference type="EMBL" id="QJD96282.1"/>
    </source>
</evidence>
<keyword evidence="1" id="KW-0812">Transmembrane</keyword>
<evidence type="ECO:0000256" key="1">
    <source>
        <dbReference type="SAM" id="Phobius"/>
    </source>
</evidence>
<name>A0A7L5DYU0_9SPHI</name>
<reference evidence="2 3" key="1">
    <citation type="submission" date="2020-04" db="EMBL/GenBank/DDBJ databases">
        <title>Genome sequencing of novel species.</title>
        <authorList>
            <person name="Heo J."/>
            <person name="Kim S.-J."/>
            <person name="Kim J.-S."/>
            <person name="Hong S.-B."/>
            <person name="Kwon S.-W."/>
        </authorList>
    </citation>
    <scope>NUCLEOTIDE SEQUENCE [LARGE SCALE GENOMIC DNA]</scope>
    <source>
        <strain evidence="2 3">F39-2</strain>
    </source>
</reference>
<keyword evidence="1" id="KW-1133">Transmembrane helix</keyword>
<organism evidence="2 3">
    <name type="scientific">Mucilaginibacter robiniae</name>
    <dbReference type="NCBI Taxonomy" id="2728022"/>
    <lineage>
        <taxon>Bacteria</taxon>
        <taxon>Pseudomonadati</taxon>
        <taxon>Bacteroidota</taxon>
        <taxon>Sphingobacteriia</taxon>
        <taxon>Sphingobacteriales</taxon>
        <taxon>Sphingobacteriaceae</taxon>
        <taxon>Mucilaginibacter</taxon>
    </lineage>
</organism>
<gene>
    <name evidence="2" type="ORF">HH214_10615</name>
</gene>
<dbReference type="EMBL" id="CP051682">
    <property type="protein sequence ID" value="QJD96282.1"/>
    <property type="molecule type" value="Genomic_DNA"/>
</dbReference>
<sequence>MNHLLQNSIFQGVISGLISSSIFLLILYSLKPRIVLSDKISCHYVNWMGKDRRMYNFKVINKSPFFKLYDVKVTAYICRQLPNTNGNDIHRTVIKFLGSETRTLAKFNRKHYLQNILQGDKSLTTRTDYAAQFSTEENIKNAFQNDKFIICEVMAKHSLTGFAKVVQVIYLHSTKVVDGRFYTGNSCKIIETSPENKTIIP</sequence>
<dbReference type="Proteomes" id="UP000503278">
    <property type="component" value="Chromosome"/>
</dbReference>
<dbReference type="RefSeq" id="WP_169607511.1">
    <property type="nucleotide sequence ID" value="NZ_CP051682.1"/>
</dbReference>
<dbReference type="KEGG" id="mrob:HH214_10615"/>
<keyword evidence="3" id="KW-1185">Reference proteome</keyword>
<protein>
    <submittedName>
        <fullName evidence="2">Uncharacterized protein</fullName>
    </submittedName>
</protein>
<evidence type="ECO:0000313" key="3">
    <source>
        <dbReference type="Proteomes" id="UP000503278"/>
    </source>
</evidence>
<dbReference type="AlphaFoldDB" id="A0A7L5DYU0"/>
<feature type="transmembrane region" description="Helical" evidence="1">
    <location>
        <begin position="12"/>
        <end position="30"/>
    </location>
</feature>